<dbReference type="AlphaFoldDB" id="A0A9X2AFS7"/>
<gene>
    <name evidence="1" type="ORF">MM817_03064</name>
</gene>
<sequence length="61" mass="6896">MAENPERQKISFEANRVVTLGSNFHFWINDEDDIYDELYAKKAEAGPNLPDGSGISRSSQH</sequence>
<dbReference type="EMBL" id="JALBUF010000025">
    <property type="protein sequence ID" value="MCI0184767.1"/>
    <property type="molecule type" value="Genomic_DNA"/>
</dbReference>
<evidence type="ECO:0000313" key="1">
    <source>
        <dbReference type="EMBL" id="MCI0184767.1"/>
    </source>
</evidence>
<name>A0A9X2AFS7_9BACL</name>
<protein>
    <submittedName>
        <fullName evidence="1">Uncharacterized protein</fullName>
    </submittedName>
</protein>
<accession>A0A9X2AFS7</accession>
<comment type="caution">
    <text evidence="1">The sequence shown here is derived from an EMBL/GenBank/DDBJ whole genome shotgun (WGS) entry which is preliminary data.</text>
</comment>
<evidence type="ECO:0000313" key="2">
    <source>
        <dbReference type="Proteomes" id="UP001139263"/>
    </source>
</evidence>
<organism evidence="1 2">
    <name type="scientific">Sulfoacidibacillus ferrooxidans</name>
    <dbReference type="NCBI Taxonomy" id="2005001"/>
    <lineage>
        <taxon>Bacteria</taxon>
        <taxon>Bacillati</taxon>
        <taxon>Bacillota</taxon>
        <taxon>Bacilli</taxon>
        <taxon>Bacillales</taxon>
        <taxon>Alicyclobacillaceae</taxon>
        <taxon>Sulfoacidibacillus</taxon>
    </lineage>
</organism>
<dbReference type="Proteomes" id="UP001139263">
    <property type="component" value="Unassembled WGS sequence"/>
</dbReference>
<reference evidence="1" key="1">
    <citation type="submission" date="2022-03" db="EMBL/GenBank/DDBJ databases">
        <title>Draft Genome Sequence of Firmicute Strain S0AB, a Heterotrophic Iron/Sulfur-Oxidizing Extreme Acidophile.</title>
        <authorList>
            <person name="Vergara E."/>
            <person name="Pakostova E."/>
            <person name="Johnson D.B."/>
            <person name="Holmes D.S."/>
        </authorList>
    </citation>
    <scope>NUCLEOTIDE SEQUENCE</scope>
    <source>
        <strain evidence="1">S0AB</strain>
    </source>
</reference>
<keyword evidence="2" id="KW-1185">Reference proteome</keyword>
<proteinExistence type="predicted"/>